<accession>A0AAD9GAE9</accession>
<organism evidence="2 3">
    <name type="scientific">Babesia divergens</name>
    <dbReference type="NCBI Taxonomy" id="32595"/>
    <lineage>
        <taxon>Eukaryota</taxon>
        <taxon>Sar</taxon>
        <taxon>Alveolata</taxon>
        <taxon>Apicomplexa</taxon>
        <taxon>Aconoidasida</taxon>
        <taxon>Piroplasmida</taxon>
        <taxon>Babesiidae</taxon>
        <taxon>Babesia</taxon>
    </lineage>
</organism>
<evidence type="ECO:0000256" key="1">
    <source>
        <dbReference type="SAM" id="MobiDB-lite"/>
    </source>
</evidence>
<feature type="compositionally biased region" description="Polar residues" evidence="1">
    <location>
        <begin position="120"/>
        <end position="143"/>
    </location>
</feature>
<comment type="caution">
    <text evidence="2">The sequence shown here is derived from an EMBL/GenBank/DDBJ whole genome shotgun (WGS) entry which is preliminary data.</text>
</comment>
<name>A0AAD9GAE9_BABDI</name>
<evidence type="ECO:0000313" key="2">
    <source>
        <dbReference type="EMBL" id="KAK1934752.1"/>
    </source>
</evidence>
<sequence>MPSKNFEIDGFRVGPFTEEEGEKLRRAIDDHIGYVAPEQRNDVLRGLLGKRGREPSLMVLIGRHALPHRHPRSVYNYARRRIVKYDSGKWTPRELHVLLDHYFKHIAPLITSNPALEGTYDQTAKSNDNPDQSSNSLISSTLAVSDVEATARPSRRRRQPGEAPAKPKVRLRHSWRPVSQRINRLPEQVHDKWKELRPCVEKYRSIFDDLTLTEEQRINQISKMIDTNDRPNVPKPAQLSTGMELIPVNYKGGSRRRPTFTDELRRDLHEFIRSNTKYDNTDGPLVSNIPWKKVSDHFKMFSESNLRLQWTLITFPYVLRRHVEGFSHYVVGRYGLHILRKNRIRVDRLGVVDFSYWLPQFPPLYVMKCVDGFLKRALQRYRKGNLKHVDVFVRKKGILTSEECANLAQYHNGLPVYVTTDGVYYEETAKHEPRPMTLSDARVAMISKGIKQPNAQRRRPIHELVAVDKGYVKMTLYRQIKLAYFEFQVRGYISSDMKIISKIPQTYLPPF</sequence>
<dbReference type="AlphaFoldDB" id="A0AAD9GAE9"/>
<proteinExistence type="predicted"/>
<evidence type="ECO:0000313" key="3">
    <source>
        <dbReference type="Proteomes" id="UP001195914"/>
    </source>
</evidence>
<reference evidence="2" key="1">
    <citation type="journal article" date="2014" name="Nucleic Acids Res.">
        <title>The evolutionary dynamics of variant antigen genes in Babesia reveal a history of genomic innovation underlying host-parasite interaction.</title>
        <authorList>
            <person name="Jackson A.P."/>
            <person name="Otto T.D."/>
            <person name="Darby A."/>
            <person name="Ramaprasad A."/>
            <person name="Xia D."/>
            <person name="Echaide I.E."/>
            <person name="Farber M."/>
            <person name="Gahlot S."/>
            <person name="Gamble J."/>
            <person name="Gupta D."/>
            <person name="Gupta Y."/>
            <person name="Jackson L."/>
            <person name="Malandrin L."/>
            <person name="Malas T.B."/>
            <person name="Moussa E."/>
            <person name="Nair M."/>
            <person name="Reid A.J."/>
            <person name="Sanders M."/>
            <person name="Sharma J."/>
            <person name="Tracey A."/>
            <person name="Quail M.A."/>
            <person name="Weir W."/>
            <person name="Wastling J.M."/>
            <person name="Hall N."/>
            <person name="Willadsen P."/>
            <person name="Lingelbach K."/>
            <person name="Shiels B."/>
            <person name="Tait A."/>
            <person name="Berriman M."/>
            <person name="Allred D.R."/>
            <person name="Pain A."/>
        </authorList>
    </citation>
    <scope>NUCLEOTIDE SEQUENCE</scope>
    <source>
        <strain evidence="2">1802A</strain>
    </source>
</reference>
<keyword evidence="3" id="KW-1185">Reference proteome</keyword>
<feature type="region of interest" description="Disordered" evidence="1">
    <location>
        <begin position="120"/>
        <end position="172"/>
    </location>
</feature>
<dbReference type="EMBL" id="JAHBMH010000062">
    <property type="protein sequence ID" value="KAK1934752.1"/>
    <property type="molecule type" value="Genomic_DNA"/>
</dbReference>
<reference evidence="2" key="2">
    <citation type="submission" date="2021-05" db="EMBL/GenBank/DDBJ databases">
        <authorList>
            <person name="Pain A."/>
        </authorList>
    </citation>
    <scope>NUCLEOTIDE SEQUENCE</scope>
    <source>
        <strain evidence="2">1802A</strain>
    </source>
</reference>
<dbReference type="Proteomes" id="UP001195914">
    <property type="component" value="Unassembled WGS sequence"/>
</dbReference>
<gene>
    <name evidence="2" type="ORF">X943_000874</name>
</gene>
<protein>
    <submittedName>
        <fullName evidence="2">Uncharacterized protein</fullName>
    </submittedName>
</protein>